<reference evidence="4" key="2">
    <citation type="submission" date="2015-04" db="EMBL/GenBank/DDBJ databases">
        <title>The complete genome sequence of Erythrobacter sp. s21-N3.</title>
        <authorList>
            <person name="Zhuang L."/>
            <person name="Liu Y."/>
            <person name="Shao Z."/>
        </authorList>
    </citation>
    <scope>NUCLEOTIDE SEQUENCE [LARGE SCALE GENOMIC DNA]</scope>
    <source>
        <strain evidence="4">s21-N3</strain>
    </source>
</reference>
<dbReference type="PATRIC" id="fig|1648404.4.peg.1225"/>
<gene>
    <name evidence="3" type="ORF">CP97_05850</name>
</gene>
<accession>A0A0H4VEV9</accession>
<evidence type="ECO:0000259" key="2">
    <source>
        <dbReference type="Pfam" id="PF13586"/>
    </source>
</evidence>
<dbReference type="InterPro" id="IPR012337">
    <property type="entry name" value="RNaseH-like_sf"/>
</dbReference>
<dbReference type="InterPro" id="IPR025668">
    <property type="entry name" value="Tnp_DDE_dom"/>
</dbReference>
<dbReference type="PANTHER" id="PTHR30007">
    <property type="entry name" value="PHP DOMAIN PROTEIN"/>
    <property type="match status" value="1"/>
</dbReference>
<organism evidence="3 4">
    <name type="scientific">Aurantiacibacter atlanticus</name>
    <dbReference type="NCBI Taxonomy" id="1648404"/>
    <lineage>
        <taxon>Bacteria</taxon>
        <taxon>Pseudomonadati</taxon>
        <taxon>Pseudomonadota</taxon>
        <taxon>Alphaproteobacteria</taxon>
        <taxon>Sphingomonadales</taxon>
        <taxon>Erythrobacteraceae</taxon>
        <taxon>Aurantiacibacter</taxon>
    </lineage>
</organism>
<dbReference type="AlphaFoldDB" id="A0A0H4VEV9"/>
<dbReference type="Proteomes" id="UP000059113">
    <property type="component" value="Chromosome"/>
</dbReference>
<evidence type="ECO:0000313" key="4">
    <source>
        <dbReference type="Proteomes" id="UP000059113"/>
    </source>
</evidence>
<dbReference type="SUPFAM" id="SSF53098">
    <property type="entry name" value="Ribonuclease H-like"/>
    <property type="match status" value="1"/>
</dbReference>
<name>A0A0H4VEV9_9SPHN</name>
<evidence type="ECO:0000313" key="3">
    <source>
        <dbReference type="EMBL" id="AKQ43212.1"/>
    </source>
</evidence>
<protein>
    <submittedName>
        <fullName evidence="3">Transposase IS4</fullName>
    </submittedName>
</protein>
<reference evidence="3 4" key="1">
    <citation type="journal article" date="2015" name="Int. J. Syst. Evol. Microbiol.">
        <title>Erythrobacter atlanticus sp. nov., a bacterium from ocean sediment able to degrade polycyclic aromatic hydrocarbons.</title>
        <authorList>
            <person name="Zhuang L."/>
            <person name="Liu Y."/>
            <person name="Wang L."/>
            <person name="Wang W."/>
            <person name="Shao Z."/>
        </authorList>
    </citation>
    <scope>NUCLEOTIDE SEQUENCE [LARGE SCALE GENOMIC DNA]</scope>
    <source>
        <strain evidence="4">s21-N3</strain>
    </source>
</reference>
<evidence type="ECO:0000256" key="1">
    <source>
        <dbReference type="SAM" id="Phobius"/>
    </source>
</evidence>
<dbReference type="STRING" id="1648404.CP97_05850"/>
<feature type="domain" description="Transposase DDE" evidence="2">
    <location>
        <begin position="29"/>
        <end position="109"/>
    </location>
</feature>
<sequence length="112" mass="13014">MLLSEGQMSDYRGAALMLDALPQARALLGDRGYDADWLRQALADRGIEPCIPSKANRKVPIPHDRTLYRQRHRIENMFGKLKDWRRIHTRYDRCAHTFMSAICIAATVIFWL</sequence>
<keyword evidence="1" id="KW-1133">Transmembrane helix</keyword>
<feature type="transmembrane region" description="Helical" evidence="1">
    <location>
        <begin position="94"/>
        <end position="111"/>
    </location>
</feature>
<dbReference type="KEGG" id="ery:CP97_05850"/>
<proteinExistence type="predicted"/>
<keyword evidence="4" id="KW-1185">Reference proteome</keyword>
<keyword evidence="1" id="KW-0812">Transmembrane</keyword>
<dbReference type="EMBL" id="CP011310">
    <property type="protein sequence ID" value="AKQ43212.1"/>
    <property type="molecule type" value="Genomic_DNA"/>
</dbReference>
<dbReference type="NCBIfam" id="NF033580">
    <property type="entry name" value="transpos_IS5_3"/>
    <property type="match status" value="1"/>
</dbReference>
<dbReference type="Pfam" id="PF13586">
    <property type="entry name" value="DDE_Tnp_1_2"/>
    <property type="match status" value="1"/>
</dbReference>
<keyword evidence="1" id="KW-0472">Membrane</keyword>
<dbReference type="PANTHER" id="PTHR30007:SF1">
    <property type="entry name" value="BLR1914 PROTEIN"/>
    <property type="match status" value="1"/>
</dbReference>